<dbReference type="GO" id="GO:0006572">
    <property type="term" value="P:L-tyrosine catabolic process"/>
    <property type="evidence" value="ECO:0007669"/>
    <property type="project" value="UniProtKB-KW"/>
</dbReference>
<dbReference type="NCBIfam" id="TIGR01262">
    <property type="entry name" value="maiA"/>
    <property type="match status" value="1"/>
</dbReference>
<gene>
    <name evidence="10" type="ORF">BV898_06962</name>
</gene>
<evidence type="ECO:0000256" key="4">
    <source>
        <dbReference type="ARBA" id="ARBA00010007"/>
    </source>
</evidence>
<dbReference type="GO" id="GO:0016034">
    <property type="term" value="F:maleylacetoacetate isomerase activity"/>
    <property type="evidence" value="ECO:0007669"/>
    <property type="project" value="UniProtKB-EC"/>
</dbReference>
<dbReference type="EC" id="5.2.1.2" evidence="5"/>
<keyword evidence="6" id="KW-0828">Tyrosine catabolism</keyword>
<dbReference type="PANTHER" id="PTHR42673:SF4">
    <property type="entry name" value="MALEYLACETOACETATE ISOMERASE"/>
    <property type="match status" value="1"/>
</dbReference>
<reference evidence="11" key="1">
    <citation type="submission" date="2017-01" db="EMBL/GenBank/DDBJ databases">
        <title>Comparative genomics of anhydrobiosis in the tardigrade Hypsibius dujardini.</title>
        <authorList>
            <person name="Yoshida Y."/>
            <person name="Koutsovoulos G."/>
            <person name="Laetsch D."/>
            <person name="Stevens L."/>
            <person name="Kumar S."/>
            <person name="Horikawa D."/>
            <person name="Ishino K."/>
            <person name="Komine S."/>
            <person name="Tomita M."/>
            <person name="Blaxter M."/>
            <person name="Arakawa K."/>
        </authorList>
    </citation>
    <scope>NUCLEOTIDE SEQUENCE [LARGE SCALE GENOMIC DNA]</scope>
    <source>
        <strain evidence="11">Z151</strain>
    </source>
</reference>
<dbReference type="PROSITE" id="PS50404">
    <property type="entry name" value="GST_NTER"/>
    <property type="match status" value="1"/>
</dbReference>
<feature type="domain" description="GST N-terminal" evidence="8">
    <location>
        <begin position="4"/>
        <end position="83"/>
    </location>
</feature>
<dbReference type="InterPro" id="IPR036249">
    <property type="entry name" value="Thioredoxin-like_sf"/>
</dbReference>
<dbReference type="SUPFAM" id="SSF47616">
    <property type="entry name" value="GST C-terminal domain-like"/>
    <property type="match status" value="1"/>
</dbReference>
<dbReference type="InterPro" id="IPR004045">
    <property type="entry name" value="Glutathione_S-Trfase_N"/>
</dbReference>
<dbReference type="FunFam" id="1.20.1050.10:FF:000010">
    <property type="entry name" value="Maleylacetoacetate isomerase isoform 1"/>
    <property type="match status" value="1"/>
</dbReference>
<dbReference type="Gene3D" id="3.40.30.10">
    <property type="entry name" value="Glutaredoxin"/>
    <property type="match status" value="1"/>
</dbReference>
<comment type="pathway">
    <text evidence="3">Amino-acid degradation; L-phenylalanine degradation; acetoacetate and fumarate from L-phenylalanine: step 5/6.</text>
</comment>
<protein>
    <recommendedName>
        <fullName evidence="5">maleylacetoacetate isomerase</fullName>
        <ecNumber evidence="5">5.2.1.2</ecNumber>
    </recommendedName>
</protein>
<dbReference type="GO" id="GO:0006749">
    <property type="term" value="P:glutathione metabolic process"/>
    <property type="evidence" value="ECO:0007669"/>
    <property type="project" value="TreeGrafter"/>
</dbReference>
<dbReference type="Pfam" id="PF00043">
    <property type="entry name" value="GST_C"/>
    <property type="match status" value="1"/>
</dbReference>
<dbReference type="InterPro" id="IPR036282">
    <property type="entry name" value="Glutathione-S-Trfase_C_sf"/>
</dbReference>
<keyword evidence="11" id="KW-1185">Reference proteome</keyword>
<organism evidence="10 11">
    <name type="scientific">Hypsibius exemplaris</name>
    <name type="common">Freshwater tardigrade</name>
    <dbReference type="NCBI Taxonomy" id="2072580"/>
    <lineage>
        <taxon>Eukaryota</taxon>
        <taxon>Metazoa</taxon>
        <taxon>Ecdysozoa</taxon>
        <taxon>Tardigrada</taxon>
        <taxon>Eutardigrada</taxon>
        <taxon>Parachela</taxon>
        <taxon>Hypsibioidea</taxon>
        <taxon>Hypsibiidae</taxon>
        <taxon>Hypsibius</taxon>
    </lineage>
</organism>
<comment type="catalytic activity">
    <reaction evidence="1">
        <text>4-maleylacetoacetate = 4-fumarylacetoacetate</text>
        <dbReference type="Rhea" id="RHEA:14817"/>
        <dbReference type="ChEBI" id="CHEBI:17105"/>
        <dbReference type="ChEBI" id="CHEBI:18034"/>
        <dbReference type="EC" id="5.2.1.2"/>
    </reaction>
</comment>
<evidence type="ECO:0000313" key="11">
    <source>
        <dbReference type="Proteomes" id="UP000192578"/>
    </source>
</evidence>
<dbReference type="PROSITE" id="PS50405">
    <property type="entry name" value="GST_CTER"/>
    <property type="match status" value="1"/>
</dbReference>
<dbReference type="GO" id="GO:0004364">
    <property type="term" value="F:glutathione transferase activity"/>
    <property type="evidence" value="ECO:0007669"/>
    <property type="project" value="TreeGrafter"/>
</dbReference>
<dbReference type="InterPro" id="IPR005955">
    <property type="entry name" value="GST_Zeta"/>
</dbReference>
<keyword evidence="10" id="KW-0413">Isomerase</keyword>
<dbReference type="Proteomes" id="UP000192578">
    <property type="component" value="Unassembled WGS sequence"/>
</dbReference>
<evidence type="ECO:0000256" key="5">
    <source>
        <dbReference type="ARBA" id="ARBA00013199"/>
    </source>
</evidence>
<dbReference type="Gene3D" id="1.20.1050.10">
    <property type="match status" value="1"/>
</dbReference>
<keyword evidence="7" id="KW-0585">Phenylalanine catabolism</keyword>
<evidence type="ECO:0000256" key="2">
    <source>
        <dbReference type="ARBA" id="ARBA00001955"/>
    </source>
</evidence>
<evidence type="ECO:0000256" key="7">
    <source>
        <dbReference type="ARBA" id="ARBA00023232"/>
    </source>
</evidence>
<comment type="similarity">
    <text evidence="4">Belongs to the GST superfamily. Zeta family.</text>
</comment>
<dbReference type="OrthoDB" id="202840at2759"/>
<evidence type="ECO:0000259" key="8">
    <source>
        <dbReference type="PROSITE" id="PS50404"/>
    </source>
</evidence>
<dbReference type="SFLD" id="SFLDS00019">
    <property type="entry name" value="Glutathione_Transferase_(cytos"/>
    <property type="match status" value="1"/>
</dbReference>
<dbReference type="EMBL" id="MTYJ01000044">
    <property type="protein sequence ID" value="OQV18900.1"/>
    <property type="molecule type" value="Genomic_DNA"/>
</dbReference>
<sequence>MGPEKPILYNFAYSSCSWRVRAVLVYKNIDFTYKHYIPVEESVAEYRQLNAMGQVPCLIIDGQTLTQSVAIIEYLEETRPDLPLLPKDPLQRARVRQIVEIINSGIQPLMSPGTAKIVTADIEKQKEWQVYWIEKGLAALEVFLAGTHGKFCVGDELTLADIFLVPQLFSSRRFGADLFKFPKCAQLFQDLEHWEVFEKTHPTRQPTGA</sequence>
<evidence type="ECO:0000256" key="6">
    <source>
        <dbReference type="ARBA" id="ARBA00022878"/>
    </source>
</evidence>
<feature type="domain" description="GST C-terminal" evidence="9">
    <location>
        <begin position="88"/>
        <end position="209"/>
    </location>
</feature>
<evidence type="ECO:0000256" key="3">
    <source>
        <dbReference type="ARBA" id="ARBA00004671"/>
    </source>
</evidence>
<dbReference type="AlphaFoldDB" id="A0A1W0WUP7"/>
<dbReference type="Pfam" id="PF13417">
    <property type="entry name" value="GST_N_3"/>
    <property type="match status" value="1"/>
</dbReference>
<dbReference type="SUPFAM" id="SSF52833">
    <property type="entry name" value="Thioredoxin-like"/>
    <property type="match status" value="1"/>
</dbReference>
<dbReference type="InterPro" id="IPR010987">
    <property type="entry name" value="Glutathione-S-Trfase_C-like"/>
</dbReference>
<comment type="caution">
    <text evidence="10">The sequence shown here is derived from an EMBL/GenBank/DDBJ whole genome shotgun (WGS) entry which is preliminary data.</text>
</comment>
<dbReference type="PANTHER" id="PTHR42673">
    <property type="entry name" value="MALEYLACETOACETATE ISOMERASE"/>
    <property type="match status" value="1"/>
</dbReference>
<evidence type="ECO:0000256" key="1">
    <source>
        <dbReference type="ARBA" id="ARBA00001622"/>
    </source>
</evidence>
<dbReference type="UniPathway" id="UPA00139">
    <property type="reaction ID" value="UER00340"/>
</dbReference>
<dbReference type="SFLD" id="SFLDG00358">
    <property type="entry name" value="Main_(cytGST)"/>
    <property type="match status" value="1"/>
</dbReference>
<evidence type="ECO:0000313" key="10">
    <source>
        <dbReference type="EMBL" id="OQV18900.1"/>
    </source>
</evidence>
<accession>A0A1W0WUP7</accession>
<comment type="cofactor">
    <cofactor evidence="2">
        <name>glutathione</name>
        <dbReference type="ChEBI" id="CHEBI:57925"/>
    </cofactor>
</comment>
<dbReference type="GO" id="GO:0005739">
    <property type="term" value="C:mitochondrion"/>
    <property type="evidence" value="ECO:0007669"/>
    <property type="project" value="TreeGrafter"/>
</dbReference>
<dbReference type="InterPro" id="IPR040079">
    <property type="entry name" value="Glutathione_S-Trfase"/>
</dbReference>
<proteinExistence type="inferred from homology"/>
<evidence type="ECO:0000259" key="9">
    <source>
        <dbReference type="PROSITE" id="PS50405"/>
    </source>
</evidence>
<dbReference type="InterPro" id="IPR004046">
    <property type="entry name" value="GST_C"/>
</dbReference>
<name>A0A1W0WUP7_HYPEX</name>
<dbReference type="GO" id="GO:0006559">
    <property type="term" value="P:L-phenylalanine catabolic process"/>
    <property type="evidence" value="ECO:0007669"/>
    <property type="project" value="UniProtKB-UniPathway"/>
</dbReference>